<keyword evidence="1" id="KW-0614">Plasmid</keyword>
<geneLocation type="plasmid" evidence="1">
    <name>p17-15-vir-like</name>
</geneLocation>
<evidence type="ECO:0000313" key="1">
    <source>
        <dbReference type="EMBL" id="QTX13898.1"/>
    </source>
</evidence>
<organism evidence="1">
    <name type="scientific">Klebsiella pneumoniae</name>
    <dbReference type="NCBI Taxonomy" id="573"/>
    <lineage>
        <taxon>Bacteria</taxon>
        <taxon>Pseudomonadati</taxon>
        <taxon>Pseudomonadota</taxon>
        <taxon>Gammaproteobacteria</taxon>
        <taxon>Enterobacterales</taxon>
        <taxon>Enterobacteriaceae</taxon>
        <taxon>Klebsiella/Raoultella group</taxon>
        <taxon>Klebsiella</taxon>
        <taxon>Klebsiella pneumoniae complex</taxon>
    </lineage>
</organism>
<reference evidence="1" key="1">
    <citation type="submission" date="2020-01" db="EMBL/GenBank/DDBJ databases">
        <authorList>
            <person name="Qin S."/>
        </authorList>
    </citation>
    <scope>NUCLEOTIDE SEQUENCE</scope>
    <source>
        <strain evidence="1">CVir17-16-YZ6g</strain>
        <plasmid evidence="1">p17-15-vir-like</plasmid>
    </source>
</reference>
<accession>A0A8B0SV31</accession>
<sequence>MKGKLLGIFKKSGNGHMGFFLQDDQLRWHPFSHNMLKGGNTGMLTSCPELLVMIIRKTRKKGSAICESTGERQFTVQIAAQVCGSN</sequence>
<dbReference type="AlphaFoldDB" id="A0A8B0SV31"/>
<name>A0A8B0SV31_KLEPN</name>
<protein>
    <submittedName>
        <fullName evidence="1">Uncharacterized protein</fullName>
    </submittedName>
</protein>
<proteinExistence type="predicted"/>
<dbReference type="EMBL" id="MN956836">
    <property type="protein sequence ID" value="QTX13898.1"/>
    <property type="molecule type" value="Genomic_DNA"/>
</dbReference>